<evidence type="ECO:0000256" key="6">
    <source>
        <dbReference type="ARBA" id="ARBA00033409"/>
    </source>
</evidence>
<evidence type="ECO:0000313" key="9">
    <source>
        <dbReference type="EMBL" id="SFM83058.1"/>
    </source>
</evidence>
<dbReference type="Gene3D" id="1.20.1440.120">
    <property type="entry name" value="Recombination protein O, C-terminal domain"/>
    <property type="match status" value="1"/>
</dbReference>
<evidence type="ECO:0000256" key="4">
    <source>
        <dbReference type="ARBA" id="ARBA00023172"/>
    </source>
</evidence>
<dbReference type="STRING" id="684065.SAMN05421738_10335"/>
<keyword evidence="10" id="KW-1185">Reference proteome</keyword>
<evidence type="ECO:0000256" key="3">
    <source>
        <dbReference type="ARBA" id="ARBA00022763"/>
    </source>
</evidence>
<dbReference type="Proteomes" id="UP000199149">
    <property type="component" value="Unassembled WGS sequence"/>
</dbReference>
<keyword evidence="4 7" id="KW-0233">DNA recombination</keyword>
<dbReference type="PANTHER" id="PTHR33991">
    <property type="entry name" value="DNA REPAIR PROTEIN RECO"/>
    <property type="match status" value="1"/>
</dbReference>
<dbReference type="HAMAP" id="MF_00201">
    <property type="entry name" value="RecO"/>
    <property type="match status" value="1"/>
</dbReference>
<evidence type="ECO:0000256" key="2">
    <source>
        <dbReference type="ARBA" id="ARBA00021310"/>
    </source>
</evidence>
<comment type="function">
    <text evidence="7">Involved in DNA repair and RecF pathway recombination.</text>
</comment>
<evidence type="ECO:0000256" key="1">
    <source>
        <dbReference type="ARBA" id="ARBA00007452"/>
    </source>
</evidence>
<dbReference type="SUPFAM" id="SSF57863">
    <property type="entry name" value="ArfGap/RecO-like zinc finger"/>
    <property type="match status" value="1"/>
</dbReference>
<organism evidence="9 10">
    <name type="scientific">Algoriella xinjiangensis</name>
    <dbReference type="NCBI Taxonomy" id="684065"/>
    <lineage>
        <taxon>Bacteria</taxon>
        <taxon>Pseudomonadati</taxon>
        <taxon>Bacteroidota</taxon>
        <taxon>Flavobacteriia</taxon>
        <taxon>Flavobacteriales</taxon>
        <taxon>Weeksellaceae</taxon>
        <taxon>Algoriella</taxon>
    </lineage>
</organism>
<dbReference type="PANTHER" id="PTHR33991:SF1">
    <property type="entry name" value="DNA REPAIR PROTEIN RECO"/>
    <property type="match status" value="1"/>
</dbReference>
<dbReference type="GO" id="GO:0006302">
    <property type="term" value="P:double-strand break repair"/>
    <property type="evidence" value="ECO:0007669"/>
    <property type="project" value="TreeGrafter"/>
</dbReference>
<feature type="domain" description="DNA replication/recombination mediator RecO N-terminal" evidence="8">
    <location>
        <begin position="1"/>
        <end position="81"/>
    </location>
</feature>
<dbReference type="SUPFAM" id="SSF50249">
    <property type="entry name" value="Nucleic acid-binding proteins"/>
    <property type="match status" value="1"/>
</dbReference>
<dbReference type="InterPro" id="IPR042242">
    <property type="entry name" value="RecO_C"/>
</dbReference>
<keyword evidence="5 7" id="KW-0234">DNA repair</keyword>
<evidence type="ECO:0000259" key="8">
    <source>
        <dbReference type="Pfam" id="PF11967"/>
    </source>
</evidence>
<keyword evidence="3 7" id="KW-0227">DNA damage</keyword>
<dbReference type="Pfam" id="PF02565">
    <property type="entry name" value="RecO_C"/>
    <property type="match status" value="1"/>
</dbReference>
<dbReference type="InterPro" id="IPR037278">
    <property type="entry name" value="ARFGAP/RecO"/>
</dbReference>
<dbReference type="EMBL" id="FOUZ01000003">
    <property type="protein sequence ID" value="SFM83058.1"/>
    <property type="molecule type" value="Genomic_DNA"/>
</dbReference>
<sequence>MKIVETKGIILSSLKYGDTSLIIRCYTQNVGLKSFIAKGVFTKKKRNTSLYFPLAEIDLSFQSKSNEQQLVFLKSAQTAHYYETLHFHPIKSAIVFFLAEILNLVLKEESDNPELYFYIEHSLKEFDQKKDDFADFHLIFLMQLTHFLGFYPNLENEESSLFDLENGFFTNSNSSINMLKADETALFKKLLEINFTEASKNTFNQMQRALLLDILVKYYQIHTNNFKKPKSLQVLHELFS</sequence>
<protein>
    <recommendedName>
        <fullName evidence="2 7">DNA repair protein RecO</fullName>
    </recommendedName>
    <alternativeName>
        <fullName evidence="6 7">Recombination protein O</fullName>
    </alternativeName>
</protein>
<dbReference type="RefSeq" id="WP_092906548.1">
    <property type="nucleotide sequence ID" value="NZ_FOUZ01000003.1"/>
</dbReference>
<dbReference type="NCBIfam" id="TIGR00613">
    <property type="entry name" value="reco"/>
    <property type="match status" value="1"/>
</dbReference>
<accession>A0A1I4U212</accession>
<reference evidence="10" key="1">
    <citation type="submission" date="2016-10" db="EMBL/GenBank/DDBJ databases">
        <authorList>
            <person name="Varghese N."/>
            <person name="Submissions S."/>
        </authorList>
    </citation>
    <scope>NUCLEOTIDE SEQUENCE [LARGE SCALE GENOMIC DNA]</scope>
    <source>
        <strain evidence="10">XJ109</strain>
    </source>
</reference>
<dbReference type="AlphaFoldDB" id="A0A1I4U212"/>
<proteinExistence type="inferred from homology"/>
<evidence type="ECO:0000256" key="7">
    <source>
        <dbReference type="HAMAP-Rule" id="MF_00201"/>
    </source>
</evidence>
<dbReference type="OrthoDB" id="9789152at2"/>
<evidence type="ECO:0000313" key="10">
    <source>
        <dbReference type="Proteomes" id="UP000199149"/>
    </source>
</evidence>
<dbReference type="Pfam" id="PF11967">
    <property type="entry name" value="RecO_N"/>
    <property type="match status" value="1"/>
</dbReference>
<dbReference type="InterPro" id="IPR012340">
    <property type="entry name" value="NA-bd_OB-fold"/>
</dbReference>
<dbReference type="InterPro" id="IPR003717">
    <property type="entry name" value="RecO"/>
</dbReference>
<name>A0A1I4U212_9FLAO</name>
<comment type="similarity">
    <text evidence="1 7">Belongs to the RecO family.</text>
</comment>
<gene>
    <name evidence="7" type="primary">recO</name>
    <name evidence="9" type="ORF">SAMN05421738_10335</name>
</gene>
<evidence type="ECO:0000256" key="5">
    <source>
        <dbReference type="ARBA" id="ARBA00023204"/>
    </source>
</evidence>
<dbReference type="Gene3D" id="2.40.50.140">
    <property type="entry name" value="Nucleic acid-binding proteins"/>
    <property type="match status" value="1"/>
</dbReference>
<dbReference type="InterPro" id="IPR022572">
    <property type="entry name" value="DNA_rep/recomb_RecO_N"/>
</dbReference>
<dbReference type="GO" id="GO:0006310">
    <property type="term" value="P:DNA recombination"/>
    <property type="evidence" value="ECO:0007669"/>
    <property type="project" value="UniProtKB-UniRule"/>
</dbReference>
<dbReference type="GO" id="GO:0043590">
    <property type="term" value="C:bacterial nucleoid"/>
    <property type="evidence" value="ECO:0007669"/>
    <property type="project" value="TreeGrafter"/>
</dbReference>